<dbReference type="PANTHER" id="PTHR11815:SF10">
    <property type="entry name" value="SUCCINATE--COA LIGASE [GDP-FORMING] SUBUNIT BETA, MITOCHONDRIAL"/>
    <property type="match status" value="1"/>
</dbReference>
<evidence type="ECO:0000256" key="12">
    <source>
        <dbReference type="ARBA" id="ARBA00047593"/>
    </source>
</evidence>
<keyword evidence="9" id="KW-0067">ATP-binding</keyword>
<dbReference type="GO" id="GO:0042709">
    <property type="term" value="C:succinate-CoA ligase complex"/>
    <property type="evidence" value="ECO:0007669"/>
    <property type="project" value="TreeGrafter"/>
</dbReference>
<protein>
    <recommendedName>
        <fullName evidence="4">ATP citrate synthase</fullName>
        <ecNumber evidence="4">2.3.3.8</ecNumber>
    </recommendedName>
</protein>
<keyword evidence="8" id="KW-0547">Nucleotide-binding</keyword>
<dbReference type="OrthoDB" id="3261737at2759"/>
<organism evidence="15 16">
    <name type="scientific">Coptis chinensis</name>
    <dbReference type="NCBI Taxonomy" id="261450"/>
    <lineage>
        <taxon>Eukaryota</taxon>
        <taxon>Viridiplantae</taxon>
        <taxon>Streptophyta</taxon>
        <taxon>Embryophyta</taxon>
        <taxon>Tracheophyta</taxon>
        <taxon>Spermatophyta</taxon>
        <taxon>Magnoliopsida</taxon>
        <taxon>Ranunculales</taxon>
        <taxon>Ranunculaceae</taxon>
        <taxon>Coptidoideae</taxon>
        <taxon>Coptis</taxon>
    </lineage>
</organism>
<dbReference type="GO" id="GO:0006085">
    <property type="term" value="P:acetyl-CoA biosynthetic process"/>
    <property type="evidence" value="ECO:0007669"/>
    <property type="project" value="UniProtKB-ARBA"/>
</dbReference>
<name>A0A835HVH9_9MAGN</name>
<dbReference type="GO" id="GO:0003878">
    <property type="term" value="F:ATP citrate synthase activity"/>
    <property type="evidence" value="ECO:0007669"/>
    <property type="project" value="UniProtKB-EC"/>
</dbReference>
<dbReference type="InterPro" id="IPR056749">
    <property type="entry name" value="Citrate_synth_N"/>
</dbReference>
<comment type="subunit">
    <text evidence="3">Heterooctamer of 4 alpha and 4 beta chains.</text>
</comment>
<comment type="similarity">
    <text evidence="2">Belongs to the succinate/malate CoA ligase beta subunit family.</text>
</comment>
<dbReference type="Gene3D" id="3.30.470.110">
    <property type="match status" value="1"/>
</dbReference>
<reference evidence="15 16" key="1">
    <citation type="submission" date="2020-10" db="EMBL/GenBank/DDBJ databases">
        <title>The Coptis chinensis genome and diversification of protoberbering-type alkaloids.</title>
        <authorList>
            <person name="Wang B."/>
            <person name="Shu S."/>
            <person name="Song C."/>
            <person name="Liu Y."/>
        </authorList>
    </citation>
    <scope>NUCLEOTIDE SEQUENCE [LARGE SCALE GENOMIC DNA]</scope>
    <source>
        <strain evidence="15">HL-2020</strain>
        <tissue evidence="15">Leaf</tissue>
    </source>
</reference>
<evidence type="ECO:0000256" key="3">
    <source>
        <dbReference type="ARBA" id="ARBA00011412"/>
    </source>
</evidence>
<dbReference type="SUPFAM" id="SSF52210">
    <property type="entry name" value="Succinyl-CoA synthetase domains"/>
    <property type="match status" value="1"/>
</dbReference>
<evidence type="ECO:0000256" key="6">
    <source>
        <dbReference type="ARBA" id="ARBA00022516"/>
    </source>
</evidence>
<feature type="domain" description="ATP-citrate synthase ATP-grasp" evidence="14">
    <location>
        <begin position="2"/>
        <end position="231"/>
    </location>
</feature>
<gene>
    <name evidence="15" type="ORF">IFM89_001923</name>
</gene>
<accession>A0A835HVH9</accession>
<evidence type="ECO:0000259" key="13">
    <source>
        <dbReference type="Pfam" id="PF16114"/>
    </source>
</evidence>
<evidence type="ECO:0000313" key="15">
    <source>
        <dbReference type="EMBL" id="KAF9604048.1"/>
    </source>
</evidence>
<feature type="domain" description="ATP-citrate synthase citrate-binding" evidence="13">
    <location>
        <begin position="242"/>
        <end position="418"/>
    </location>
</feature>
<dbReference type="GO" id="GO:0005524">
    <property type="term" value="F:ATP binding"/>
    <property type="evidence" value="ECO:0007669"/>
    <property type="project" value="UniProtKB-KW"/>
</dbReference>
<dbReference type="Gene3D" id="3.40.50.261">
    <property type="entry name" value="Succinyl-CoA synthetase domains"/>
    <property type="match status" value="1"/>
</dbReference>
<evidence type="ECO:0000313" key="16">
    <source>
        <dbReference type="Proteomes" id="UP000631114"/>
    </source>
</evidence>
<evidence type="ECO:0000256" key="4">
    <source>
        <dbReference type="ARBA" id="ARBA00012639"/>
    </source>
</evidence>
<evidence type="ECO:0000256" key="8">
    <source>
        <dbReference type="ARBA" id="ARBA00022741"/>
    </source>
</evidence>
<evidence type="ECO:0000256" key="2">
    <source>
        <dbReference type="ARBA" id="ARBA00009182"/>
    </source>
</evidence>
<dbReference type="GO" id="GO:0004775">
    <property type="term" value="F:succinate-CoA ligase (ADP-forming) activity"/>
    <property type="evidence" value="ECO:0007669"/>
    <property type="project" value="TreeGrafter"/>
</dbReference>
<dbReference type="AlphaFoldDB" id="A0A835HVH9"/>
<dbReference type="GO" id="GO:0006629">
    <property type="term" value="P:lipid metabolic process"/>
    <property type="evidence" value="ECO:0007669"/>
    <property type="project" value="UniProtKB-KW"/>
</dbReference>
<dbReference type="GO" id="GO:0005829">
    <property type="term" value="C:cytosol"/>
    <property type="evidence" value="ECO:0007669"/>
    <property type="project" value="UniProtKB-SubCell"/>
</dbReference>
<keyword evidence="7" id="KW-0808">Transferase</keyword>
<proteinExistence type="inferred from homology"/>
<comment type="catalytic activity">
    <reaction evidence="12">
        <text>oxaloacetate + acetyl-CoA + ADP + phosphate = citrate + ATP + CoA</text>
        <dbReference type="Rhea" id="RHEA:21160"/>
        <dbReference type="ChEBI" id="CHEBI:16452"/>
        <dbReference type="ChEBI" id="CHEBI:16947"/>
        <dbReference type="ChEBI" id="CHEBI:30616"/>
        <dbReference type="ChEBI" id="CHEBI:43474"/>
        <dbReference type="ChEBI" id="CHEBI:57287"/>
        <dbReference type="ChEBI" id="CHEBI:57288"/>
        <dbReference type="ChEBI" id="CHEBI:456216"/>
        <dbReference type="EC" id="2.3.3.8"/>
    </reaction>
</comment>
<keyword evidence="10" id="KW-0443">Lipid metabolism</keyword>
<dbReference type="FunFam" id="3.40.50.261:FF:000008">
    <property type="entry name" value="ATP-citrate synthase alpha chain protein"/>
    <property type="match status" value="1"/>
</dbReference>
<dbReference type="InterPro" id="IPR032263">
    <property type="entry name" value="Citrate-bd"/>
</dbReference>
<comment type="caution">
    <text evidence="15">The sequence shown here is derived from an EMBL/GenBank/DDBJ whole genome shotgun (WGS) entry which is preliminary data.</text>
</comment>
<dbReference type="EC" id="2.3.3.8" evidence="4"/>
<dbReference type="EMBL" id="JADFTS010000005">
    <property type="protein sequence ID" value="KAF9604048.1"/>
    <property type="molecule type" value="Genomic_DNA"/>
</dbReference>
<dbReference type="Pfam" id="PF24948">
    <property type="entry name" value="Citrate_synth_N"/>
    <property type="match status" value="1"/>
</dbReference>
<evidence type="ECO:0000256" key="10">
    <source>
        <dbReference type="ARBA" id="ARBA00023098"/>
    </source>
</evidence>
<dbReference type="GO" id="GO:0006104">
    <property type="term" value="P:succinyl-CoA metabolic process"/>
    <property type="evidence" value="ECO:0007669"/>
    <property type="project" value="TreeGrafter"/>
</dbReference>
<evidence type="ECO:0000256" key="1">
    <source>
        <dbReference type="ARBA" id="ARBA00004514"/>
    </source>
</evidence>
<keyword evidence="6" id="KW-0444">Lipid biosynthesis</keyword>
<evidence type="ECO:0000256" key="5">
    <source>
        <dbReference type="ARBA" id="ARBA00022490"/>
    </source>
</evidence>
<evidence type="ECO:0000256" key="7">
    <source>
        <dbReference type="ARBA" id="ARBA00022679"/>
    </source>
</evidence>
<dbReference type="GO" id="GO:0006099">
    <property type="term" value="P:tricarboxylic acid cycle"/>
    <property type="evidence" value="ECO:0007669"/>
    <property type="project" value="TreeGrafter"/>
</dbReference>
<evidence type="ECO:0000256" key="11">
    <source>
        <dbReference type="ARBA" id="ARBA00023315"/>
    </source>
</evidence>
<dbReference type="PANTHER" id="PTHR11815">
    <property type="entry name" value="SUCCINYL-COA SYNTHETASE BETA CHAIN"/>
    <property type="match status" value="1"/>
</dbReference>
<sequence>MARKKIREYDSKRLLKEHYKRFANGSELAIKSAQVTEPTDLNELANKEPWLSSGTLVVKPDMLFGKRGKSGLVALNLDLAHVAIFVKERLGKEVEMGGCKGPITTFIVEPFVPHTDEYYLNIVSERLGCSLSFSECGGIEIEENWDKVKTIFIPTGSSLTSEICAPLVATLPLEIKKEVEDFIKVVFAIFLDLDFTFLEMNPFTLIDGKPYPLDMRGELDDTAAFKNFKKWGNLDFPMPFGRVMSPTESFIHGLDEKTSASLKFTVLNPKGRIWTMVAGGGASVIYADTVGDLGYASELGNYAEYSGAPNEEEVLQYARVVIDCATTDPDGQKRALVVGGGIANFTDVAATFNGIIRALREKESKLKAARMHVYVRRGGPNYQTGLAKMRNLGEEIGIPLEVYGPEATMTGICKQAIECITAAA</sequence>
<dbReference type="SUPFAM" id="SSF56059">
    <property type="entry name" value="Glutathione synthetase ATP-binding domain-like"/>
    <property type="match status" value="1"/>
</dbReference>
<evidence type="ECO:0000256" key="9">
    <source>
        <dbReference type="ARBA" id="ARBA00022840"/>
    </source>
</evidence>
<dbReference type="FunFam" id="3.30.470.110:FF:000002">
    <property type="entry name" value="ATP-citrate synthase alpha chain protein"/>
    <property type="match status" value="1"/>
</dbReference>
<comment type="subcellular location">
    <subcellularLocation>
        <location evidence="1">Cytoplasm</location>
        <location evidence="1">Cytosol</location>
    </subcellularLocation>
</comment>
<dbReference type="Proteomes" id="UP000631114">
    <property type="component" value="Unassembled WGS sequence"/>
</dbReference>
<evidence type="ECO:0000259" key="14">
    <source>
        <dbReference type="Pfam" id="PF24948"/>
    </source>
</evidence>
<keyword evidence="16" id="KW-1185">Reference proteome</keyword>
<dbReference type="Pfam" id="PF16114">
    <property type="entry name" value="Citrate_bind"/>
    <property type="match status" value="1"/>
</dbReference>
<keyword evidence="5" id="KW-0963">Cytoplasm</keyword>
<dbReference type="InterPro" id="IPR016102">
    <property type="entry name" value="Succinyl-CoA_synth-like"/>
</dbReference>
<keyword evidence="11" id="KW-0012">Acyltransferase</keyword>